<dbReference type="SUPFAM" id="SSF109854">
    <property type="entry name" value="DinB/YfiT-like putative metalloenzymes"/>
    <property type="match status" value="1"/>
</dbReference>
<dbReference type="InterPro" id="IPR034660">
    <property type="entry name" value="DinB/YfiT-like"/>
</dbReference>
<dbReference type="KEGG" id="civ:IMZ16_04190"/>
<gene>
    <name evidence="1" type="ORF">IMZ16_04190</name>
</gene>
<dbReference type="EMBL" id="CP063145">
    <property type="protein sequence ID" value="QOR74641.1"/>
    <property type="molecule type" value="Genomic_DNA"/>
</dbReference>
<dbReference type="Gene3D" id="1.20.120.450">
    <property type="entry name" value="dinb family like domain"/>
    <property type="match status" value="1"/>
</dbReference>
<evidence type="ECO:0000313" key="1">
    <source>
        <dbReference type="EMBL" id="QOR74641.1"/>
    </source>
</evidence>
<reference evidence="1 2" key="1">
    <citation type="submission" date="2020-10" db="EMBL/GenBank/DDBJ databases">
        <title>Complete genome of Cruoricapor ignavus strain M1214 isolated from the blood culture of a febrile patient.</title>
        <authorList>
            <person name="Guglielmino C.J.D."/>
        </authorList>
    </citation>
    <scope>NUCLEOTIDE SEQUENCE [LARGE SCALE GENOMIC DNA]</scope>
    <source>
        <strain evidence="1 2">M1214</strain>
    </source>
</reference>
<dbReference type="Pfam" id="PF07606">
    <property type="entry name" value="DUF1569"/>
    <property type="match status" value="1"/>
</dbReference>
<dbReference type="AlphaFoldDB" id="A0A7M1T4G2"/>
<sequence length="149" mass="17408">MNNLYSKTDINGILKRLDNLQSNAERQWGKMDVAQMLAHINISLETAMGLNFPKRMFIGKIIGGFLKKKYLNDKPMDKNSPTDKNYVFTDKKEFEKEKAKAIQLVGQFYENGPEKCTKHPHSFFGNFTPEEWAILQWKHFDHHLRQFGA</sequence>
<dbReference type="Proteomes" id="UP000593605">
    <property type="component" value="Chromosome"/>
</dbReference>
<name>A0A7M1T4G2_9FLAO</name>
<dbReference type="InterPro" id="IPR011463">
    <property type="entry name" value="DUF1569"/>
</dbReference>
<dbReference type="RefSeq" id="WP_193440623.1">
    <property type="nucleotide sequence ID" value="NZ_CP063145.1"/>
</dbReference>
<evidence type="ECO:0000313" key="2">
    <source>
        <dbReference type="Proteomes" id="UP000593605"/>
    </source>
</evidence>
<proteinExistence type="predicted"/>
<accession>A0A7M1T4G2</accession>
<protein>
    <submittedName>
        <fullName evidence="1">DUF1569 domain-containing protein</fullName>
    </submittedName>
</protein>
<organism evidence="1 2">
    <name type="scientific">Cruoricaptor ignavus</name>
    <dbReference type="NCBI Taxonomy" id="1118202"/>
    <lineage>
        <taxon>Bacteria</taxon>
        <taxon>Pseudomonadati</taxon>
        <taxon>Bacteroidota</taxon>
        <taxon>Flavobacteriia</taxon>
        <taxon>Flavobacteriales</taxon>
        <taxon>Weeksellaceae</taxon>
        <taxon>Cruoricaptor</taxon>
    </lineage>
</organism>